<evidence type="ECO:0000313" key="4">
    <source>
        <dbReference type="Proteomes" id="UP000184550"/>
    </source>
</evidence>
<accession>A0A7Z9BHU7</accession>
<dbReference type="AlphaFoldDB" id="A0A7Z9BHU7"/>
<dbReference type="Proteomes" id="UP000184550">
    <property type="component" value="Unassembled WGS sequence"/>
</dbReference>
<dbReference type="InterPro" id="IPR011579">
    <property type="entry name" value="ATPase_dom"/>
</dbReference>
<organism evidence="3 4">
    <name type="scientific">Planktothrix serta PCC 8927</name>
    <dbReference type="NCBI Taxonomy" id="671068"/>
    <lineage>
        <taxon>Bacteria</taxon>
        <taxon>Bacillati</taxon>
        <taxon>Cyanobacteriota</taxon>
        <taxon>Cyanophyceae</taxon>
        <taxon>Oscillatoriophycideae</taxon>
        <taxon>Oscillatoriales</taxon>
        <taxon>Microcoleaceae</taxon>
        <taxon>Planktothrix</taxon>
    </lineage>
</organism>
<reference evidence="3" key="1">
    <citation type="submission" date="2019-10" db="EMBL/GenBank/DDBJ databases">
        <authorList>
            <consortium name="Genoscope - CEA"/>
            <person name="William W."/>
        </authorList>
    </citation>
    <scope>NUCLEOTIDE SEQUENCE [LARGE SCALE GENOMIC DNA]</scope>
    <source>
        <strain evidence="3">BBR_PRJEB10992</strain>
    </source>
</reference>
<dbReference type="InterPro" id="IPR058651">
    <property type="entry name" value="HTH_VMAP-M9"/>
</dbReference>
<dbReference type="SUPFAM" id="SSF52540">
    <property type="entry name" value="P-loop containing nucleoside triphosphate hydrolases"/>
    <property type="match status" value="1"/>
</dbReference>
<comment type="caution">
    <text evidence="3">The sequence shown here is derived from an EMBL/GenBank/DDBJ whole genome shotgun (WGS) entry which is preliminary data.</text>
</comment>
<sequence length="490" mass="56194">MKSTEFRHPVKVRKYEKYGIICLNLVFIRCMDIAEILELAEDIVFSKTGKHLDRLQKTVLKGTVQGQTYLEIAKNNGFSESHVKNVGHELWHLLSSALGQKVTKSNFSSIFKNLKNNNKFIVSGVCQNNSTFNNINIFTSEEQSPTSPQNYQQTPKQPYIDLGDAPEIFSFFDRTSELSTLENWITQDRTRLIALLGISGIGKTTLALCLIDPIKTQFDYIIYRSLRFSPTLEQYLSKILKIFSELSEIPQNIETQISQTLDYLRKYRCLIILDDVQALFSSNQLAGHYKSGYEDYQLFFKQITEVNHNSCFLLVSSEKLREIAELEKSNSPIHSLVLGSLGLGAKEILSSYQLLESETWETLINIYQGNPLWLNITAALIRELFSCKVADFLQYDMPVLDESLQSRLEQLLGRLTEEEIAVITQLAQETEGVLLSEILNKIKLSNSDLINVIKSLCMRFLLETQEREKITFFTLNPVVAQYVKTRQKHY</sequence>
<feature type="domain" description="vWA-MoxR associated protein N-terminal HTH" evidence="2">
    <location>
        <begin position="31"/>
        <end position="112"/>
    </location>
</feature>
<dbReference type="Pfam" id="PF26355">
    <property type="entry name" value="HTH_VMAP-M9"/>
    <property type="match status" value="1"/>
</dbReference>
<feature type="domain" description="ATPase" evidence="1">
    <location>
        <begin position="171"/>
        <end position="285"/>
    </location>
</feature>
<protein>
    <submittedName>
        <fullName evidence="3">ATPase</fullName>
    </submittedName>
</protein>
<dbReference type="GO" id="GO:0005524">
    <property type="term" value="F:ATP binding"/>
    <property type="evidence" value="ECO:0007669"/>
    <property type="project" value="InterPro"/>
</dbReference>
<evidence type="ECO:0000313" key="3">
    <source>
        <dbReference type="EMBL" id="VXD11666.1"/>
    </source>
</evidence>
<proteinExistence type="predicted"/>
<keyword evidence="4" id="KW-1185">Reference proteome</keyword>
<gene>
    <name evidence="3" type="ORF">PL8927_140228</name>
</gene>
<evidence type="ECO:0000259" key="1">
    <source>
        <dbReference type="Pfam" id="PF01637"/>
    </source>
</evidence>
<dbReference type="EMBL" id="CZCU02000046">
    <property type="protein sequence ID" value="VXD11666.1"/>
    <property type="molecule type" value="Genomic_DNA"/>
</dbReference>
<evidence type="ECO:0000259" key="2">
    <source>
        <dbReference type="Pfam" id="PF26355"/>
    </source>
</evidence>
<dbReference type="Gene3D" id="3.40.50.300">
    <property type="entry name" value="P-loop containing nucleotide triphosphate hydrolases"/>
    <property type="match status" value="1"/>
</dbReference>
<dbReference type="Pfam" id="PF01637">
    <property type="entry name" value="ATPase_2"/>
    <property type="match status" value="1"/>
</dbReference>
<dbReference type="PRINTS" id="PR00364">
    <property type="entry name" value="DISEASERSIST"/>
</dbReference>
<name>A0A7Z9BHU7_9CYAN</name>
<dbReference type="InterPro" id="IPR027417">
    <property type="entry name" value="P-loop_NTPase"/>
</dbReference>